<dbReference type="PANTHER" id="PTHR12768:SF4">
    <property type="entry name" value="BECLIN-1"/>
    <property type="match status" value="1"/>
</dbReference>
<dbReference type="GO" id="GO:0034272">
    <property type="term" value="C:phosphatidylinositol 3-kinase complex, class III, type II"/>
    <property type="evidence" value="ECO:0007669"/>
    <property type="project" value="TreeGrafter"/>
</dbReference>
<dbReference type="GO" id="GO:0030674">
    <property type="term" value="F:protein-macromolecule adaptor activity"/>
    <property type="evidence" value="ECO:0007669"/>
    <property type="project" value="TreeGrafter"/>
</dbReference>
<evidence type="ECO:0000313" key="7">
    <source>
        <dbReference type="EMBL" id="CDG15347.1"/>
    </source>
</evidence>
<name>S6FBU0_PICAB</name>
<dbReference type="InterPro" id="IPR027267">
    <property type="entry name" value="AH/BAR_dom_sf"/>
</dbReference>
<feature type="region of interest" description="Disordered" evidence="4">
    <location>
        <begin position="76"/>
        <end position="135"/>
    </location>
</feature>
<dbReference type="EMBL" id="HG326275">
    <property type="protein sequence ID" value="CDG15347.1"/>
    <property type="molecule type" value="mRNA"/>
</dbReference>
<protein>
    <submittedName>
        <fullName evidence="7">Autophagy protein 6</fullName>
    </submittedName>
</protein>
<dbReference type="InterPro" id="IPR041691">
    <property type="entry name" value="Atg6/beclin_CC"/>
</dbReference>
<dbReference type="GO" id="GO:0043548">
    <property type="term" value="F:phosphatidylinositol 3-kinase binding"/>
    <property type="evidence" value="ECO:0007669"/>
    <property type="project" value="TreeGrafter"/>
</dbReference>
<dbReference type="FunFam" id="1.10.418.40:FF:000002">
    <property type="entry name" value="Beclin 1 protein"/>
    <property type="match status" value="1"/>
</dbReference>
<dbReference type="PANTHER" id="PTHR12768">
    <property type="entry name" value="BECLIN 1"/>
    <property type="match status" value="1"/>
</dbReference>
<dbReference type="InterPro" id="IPR040455">
    <property type="entry name" value="Atg6_BARA"/>
</dbReference>
<reference evidence="7" key="1">
    <citation type="submission" date="2013-06" db="EMBL/GenBank/DDBJ databases">
        <authorList>
            <person name="Minina E."/>
        </authorList>
    </citation>
    <scope>NUCLEOTIDE SEQUENCE</scope>
    <source>
        <tissue evidence="7">Embryogenic cell culture</tissue>
    </source>
</reference>
<dbReference type="GO" id="GO:0000407">
    <property type="term" value="C:phagophore assembly site"/>
    <property type="evidence" value="ECO:0007669"/>
    <property type="project" value="TreeGrafter"/>
</dbReference>
<feature type="region of interest" description="Disordered" evidence="4">
    <location>
        <begin position="533"/>
        <end position="556"/>
    </location>
</feature>
<feature type="domain" description="Atg6/beclin coiled-coil" evidence="6">
    <location>
        <begin position="205"/>
        <end position="332"/>
    </location>
</feature>
<dbReference type="AlphaFoldDB" id="S6FBU0"/>
<evidence type="ECO:0000259" key="5">
    <source>
        <dbReference type="Pfam" id="PF04111"/>
    </source>
</evidence>
<dbReference type="GO" id="GO:0006995">
    <property type="term" value="P:cellular response to nitrogen starvation"/>
    <property type="evidence" value="ECO:0007669"/>
    <property type="project" value="TreeGrafter"/>
</dbReference>
<reference evidence="7" key="2">
    <citation type="submission" date="2013-08" db="EMBL/GenBank/DDBJ databases">
        <title>Norway Spruce ATG6.</title>
        <authorList>
            <person name="Savenkov E.I."/>
            <person name="Bozhkov P.V."/>
            <person name="Minina E.A."/>
        </authorList>
    </citation>
    <scope>NUCLEOTIDE SEQUENCE</scope>
    <source>
        <tissue evidence="7">Embryogenic cell culture</tissue>
    </source>
</reference>
<gene>
    <name evidence="7" type="primary">atg6</name>
</gene>
<dbReference type="Pfam" id="PF17675">
    <property type="entry name" value="APG6_N"/>
    <property type="match status" value="1"/>
</dbReference>
<evidence type="ECO:0000256" key="1">
    <source>
        <dbReference type="ARBA" id="ARBA00005965"/>
    </source>
</evidence>
<feature type="compositionally biased region" description="Polar residues" evidence="4">
    <location>
        <begin position="93"/>
        <end position="106"/>
    </location>
</feature>
<feature type="coiled-coil region" evidence="3">
    <location>
        <begin position="222"/>
        <end position="339"/>
    </location>
</feature>
<dbReference type="InterPro" id="IPR007243">
    <property type="entry name" value="Atg6/Beclin"/>
</dbReference>
<dbReference type="GO" id="GO:0034271">
    <property type="term" value="C:phosphatidylinositol 3-kinase complex, class III, type I"/>
    <property type="evidence" value="ECO:0007669"/>
    <property type="project" value="TreeGrafter"/>
</dbReference>
<dbReference type="Gene3D" id="1.10.418.40">
    <property type="entry name" value="Autophagy protein 6/Beclin 1"/>
    <property type="match status" value="1"/>
</dbReference>
<keyword evidence="2 3" id="KW-0175">Coiled coil</keyword>
<dbReference type="GO" id="GO:0000423">
    <property type="term" value="P:mitophagy"/>
    <property type="evidence" value="ECO:0007669"/>
    <property type="project" value="TreeGrafter"/>
</dbReference>
<dbReference type="GO" id="GO:0000045">
    <property type="term" value="P:autophagosome assembly"/>
    <property type="evidence" value="ECO:0007669"/>
    <property type="project" value="TreeGrafter"/>
</dbReference>
<dbReference type="GO" id="GO:0045324">
    <property type="term" value="P:late endosome to vacuole transport"/>
    <property type="evidence" value="ECO:0007669"/>
    <property type="project" value="TreeGrafter"/>
</dbReference>
<dbReference type="SUPFAM" id="SSF103657">
    <property type="entry name" value="BAR/IMD domain-like"/>
    <property type="match status" value="1"/>
</dbReference>
<dbReference type="InterPro" id="IPR038274">
    <property type="entry name" value="Atg6/Beclin_C_sf"/>
</dbReference>
<evidence type="ECO:0000259" key="6">
    <source>
        <dbReference type="Pfam" id="PF17675"/>
    </source>
</evidence>
<feature type="domain" description="Atg6 BARA" evidence="5">
    <location>
        <begin position="336"/>
        <end position="509"/>
    </location>
</feature>
<feature type="compositionally biased region" description="Polar residues" evidence="4">
    <location>
        <begin position="542"/>
        <end position="556"/>
    </location>
</feature>
<dbReference type="Pfam" id="PF04111">
    <property type="entry name" value="APG6"/>
    <property type="match status" value="1"/>
</dbReference>
<evidence type="ECO:0000256" key="4">
    <source>
        <dbReference type="SAM" id="MobiDB-lite"/>
    </source>
</evidence>
<proteinExistence type="evidence at transcript level"/>
<comment type="similarity">
    <text evidence="1">Belongs to the beclin family.</text>
</comment>
<sequence length="556" mass="62544">MKDDGEKSRGLFIDPGIPRWLCQNCRHPLSIVGAESYAEKFGAEPSKSGVQALSMHGAGSVLGASRMDHSFVVLPKQRNQTPGFPPRPRTGGNQYPGSPPVTNLNQPVHHAVGPFDKGTPGQATNSGPDSQGGKAMDESFVVLPSSAASMYRYENSPEGGGLPSTNFVGNCSNTLHMNNASFSSSITVLKRAFDIVSSQTQVEQPLCLECMRVVSEKLDREFEDINKDIKAYEACLERLEEESPSGLSEADFLREKEKVEEEEKKLEAAIGEIEKQHMDVKHQLQELEVKSKNFEELEERFWHEFNDYRLQLTTHQEERDAILAKIEVTQIQMEQLKQTNVLNDAFHIFHDGDFGTINNFRLGRLPKIPVEWDEINAAWGQACLLLHTMSIHSGAKFSYRIIPMGSYPSIGDSKNNRYELFGPVNLFWSTRYDKAMTFFLICLKEFGDYAIAKDTASNIPPDKCFKFPYKIENDRVDNFIITQSFNKTENWTKALKYMLCDLKWALYWFIANFGFQPPGTAVMASGPSSLHAKVNSERNKQNVRSSRSQHNAGAKS</sequence>
<evidence type="ECO:0000256" key="2">
    <source>
        <dbReference type="ARBA" id="ARBA00023054"/>
    </source>
</evidence>
<organism evidence="7">
    <name type="scientific">Picea abies</name>
    <name type="common">Norway spruce</name>
    <name type="synonym">Picea excelsa</name>
    <dbReference type="NCBI Taxonomy" id="3329"/>
    <lineage>
        <taxon>Eukaryota</taxon>
        <taxon>Viridiplantae</taxon>
        <taxon>Streptophyta</taxon>
        <taxon>Embryophyta</taxon>
        <taxon>Tracheophyta</taxon>
        <taxon>Spermatophyta</taxon>
        <taxon>Pinopsida</taxon>
        <taxon>Pinidae</taxon>
        <taxon>Conifers I</taxon>
        <taxon>Pinales</taxon>
        <taxon>Pinaceae</taxon>
        <taxon>Picea</taxon>
    </lineage>
</organism>
<accession>S6FBU0</accession>
<evidence type="ECO:0000256" key="3">
    <source>
        <dbReference type="SAM" id="Coils"/>
    </source>
</evidence>